<dbReference type="KEGG" id="neq:NEQ497"/>
<evidence type="ECO:0000313" key="3">
    <source>
        <dbReference type="Proteomes" id="UP000000578"/>
    </source>
</evidence>
<dbReference type="BioCyc" id="NEQU228908:GJB6-528-MONOMER"/>
<keyword evidence="3" id="KW-1185">Reference proteome</keyword>
<feature type="coiled-coil region" evidence="1">
    <location>
        <begin position="45"/>
        <end position="96"/>
    </location>
</feature>
<proteinExistence type="predicted"/>
<reference evidence="2 3" key="1">
    <citation type="journal article" date="2003" name="Proc. Natl. Acad. Sci. U.S.A.">
        <title>The genome of Nanoarchaeum equitans: insights into early archaeal evolution and derived parasitism.</title>
        <authorList>
            <person name="Waters E."/>
            <person name="Hohn M.J."/>
            <person name="Ahel I."/>
            <person name="Graham D.E."/>
            <person name="Adams M.D."/>
            <person name="Barnstead M."/>
            <person name="Beeson K.Y."/>
            <person name="Bibbs L."/>
            <person name="Bolanos R."/>
            <person name="Keller M."/>
            <person name="Kretz K."/>
            <person name="Lin X."/>
            <person name="Mathur E."/>
            <person name="Ni J."/>
            <person name="Podar M."/>
            <person name="Richardson T."/>
            <person name="Sutton G.G."/>
            <person name="Simon M."/>
            <person name="Soll D."/>
            <person name="Stetter K.O."/>
            <person name="Short J.M."/>
            <person name="Noordewier M."/>
        </authorList>
    </citation>
    <scope>NUCLEOTIDE SEQUENCE [LARGE SCALE GENOMIC DNA]</scope>
    <source>
        <strain evidence="2 3">Kin4-M</strain>
    </source>
</reference>
<keyword evidence="1" id="KW-0175">Coiled coil</keyword>
<evidence type="ECO:0000256" key="1">
    <source>
        <dbReference type="SAM" id="Coils"/>
    </source>
</evidence>
<dbReference type="Proteomes" id="UP000000578">
    <property type="component" value="Chromosome"/>
</dbReference>
<dbReference type="HOGENOM" id="CLU_1590923_0_0_2"/>
<protein>
    <submittedName>
        <fullName evidence="2">NEQ497</fullName>
    </submittedName>
</protein>
<dbReference type="EnsemblBacteria" id="AAR39339">
    <property type="protein sequence ID" value="AAR39339"/>
    <property type="gene ID" value="NEQ497"/>
</dbReference>
<accession>Q74MW4</accession>
<sequence length="167" mass="19819">MTHIRVPPRVKEKLQLLTQELGFKSMGETLEYILEFDDFIKKLEILRTKEKIEEINYKIEILQRKKAILEKKLESIESLKSNIDCLKRLKNCENQTIDKQSIANKLIAYFVYLFLKNNDPNLLEKIILNEADLSEIKKKYPWLPINKIALQILKENDFENKTIIDLI</sequence>
<dbReference type="EMBL" id="AE017199">
    <property type="protein sequence ID" value="AAR39339.1"/>
    <property type="molecule type" value="Genomic_DNA"/>
</dbReference>
<organism evidence="2 3">
    <name type="scientific">Nanoarchaeum equitans (strain Kin4-M)</name>
    <dbReference type="NCBI Taxonomy" id="228908"/>
    <lineage>
        <taxon>Archaea</taxon>
        <taxon>Nanobdellota</taxon>
        <taxon>Candidatus Nanoarchaeia</taxon>
        <taxon>Nanoarchaeales</taxon>
        <taxon>Nanoarchaeaceae</taxon>
        <taxon>Nanoarchaeum</taxon>
    </lineage>
</organism>
<name>Q74MW4_NANEQ</name>
<dbReference type="STRING" id="228908.NEQ497"/>
<gene>
    <name evidence="2" type="ordered locus">NEQ497</name>
</gene>
<evidence type="ECO:0000313" key="2">
    <source>
        <dbReference type="EMBL" id="AAR39339.1"/>
    </source>
</evidence>
<dbReference type="AlphaFoldDB" id="Q74MW4"/>